<evidence type="ECO:0000313" key="14">
    <source>
        <dbReference type="EMBL" id="MCF1715911.1"/>
    </source>
</evidence>
<dbReference type="InterPro" id="IPR024706">
    <property type="entry name" value="Peroxiredoxin_AhpC-typ"/>
</dbReference>
<gene>
    <name evidence="14" type="primary">bcp</name>
    <name evidence="14" type="ORF">L0U88_14825</name>
</gene>
<comment type="function">
    <text evidence="1">Thiol-specific peroxidase that catalyzes the reduction of hydrogen peroxide and organic hydroperoxides to water and alcohols, respectively. Plays a role in cell protection against oxidative stress by detoxifying peroxides and as sensor of hydrogen peroxide-mediated signaling events.</text>
</comment>
<evidence type="ECO:0000256" key="2">
    <source>
        <dbReference type="ARBA" id="ARBA00011245"/>
    </source>
</evidence>
<evidence type="ECO:0000256" key="6">
    <source>
        <dbReference type="ARBA" id="ARBA00023002"/>
    </source>
</evidence>
<comment type="similarity">
    <text evidence="10">Belongs to the peroxiredoxin family. BCP/PrxQ subfamily.</text>
</comment>
<sequence length="153" mass="17352">MNKLEAGVKAPVFSGKDQNGKTVKLSDFKGKKVALYFYPQDMTPTCTVQACNLRDNYSLLQANGIQVIGVSPDEVSSHKKFEERHQLPFPLIADTKHAIIEKYGVWGEKQLYGRKYMGLHRTTFLINEKGIIEKVFLKPKSKQHAEEILDAIK</sequence>
<keyword evidence="7" id="KW-1015">Disulfide bond</keyword>
<dbReference type="CDD" id="cd03017">
    <property type="entry name" value="PRX_BCP"/>
    <property type="match status" value="1"/>
</dbReference>
<comment type="subunit">
    <text evidence="2">Monomer.</text>
</comment>
<keyword evidence="15" id="KW-1185">Reference proteome</keyword>
<evidence type="ECO:0000256" key="12">
    <source>
        <dbReference type="ARBA" id="ARBA00049091"/>
    </source>
</evidence>
<evidence type="ECO:0000256" key="8">
    <source>
        <dbReference type="ARBA" id="ARBA00023284"/>
    </source>
</evidence>
<dbReference type="PANTHER" id="PTHR42801">
    <property type="entry name" value="THIOREDOXIN-DEPENDENT PEROXIDE REDUCTASE"/>
    <property type="match status" value="1"/>
</dbReference>
<comment type="caution">
    <text evidence="14">The sequence shown here is derived from an EMBL/GenBank/DDBJ whole genome shotgun (WGS) entry which is preliminary data.</text>
</comment>
<protein>
    <recommendedName>
        <fullName evidence="3">thioredoxin-dependent peroxiredoxin</fullName>
        <ecNumber evidence="3">1.11.1.24</ecNumber>
    </recommendedName>
    <alternativeName>
        <fullName evidence="9">Thioredoxin peroxidase</fullName>
    </alternativeName>
    <alternativeName>
        <fullName evidence="11">Thioredoxin-dependent peroxiredoxin Bcp</fullName>
    </alternativeName>
</protein>
<evidence type="ECO:0000256" key="1">
    <source>
        <dbReference type="ARBA" id="ARBA00003330"/>
    </source>
</evidence>
<dbReference type="PIRSF" id="PIRSF000239">
    <property type="entry name" value="AHPC"/>
    <property type="match status" value="1"/>
</dbReference>
<comment type="catalytic activity">
    <reaction evidence="12">
        <text>a hydroperoxide + [thioredoxin]-dithiol = an alcohol + [thioredoxin]-disulfide + H2O</text>
        <dbReference type="Rhea" id="RHEA:62620"/>
        <dbReference type="Rhea" id="RHEA-COMP:10698"/>
        <dbReference type="Rhea" id="RHEA-COMP:10700"/>
        <dbReference type="ChEBI" id="CHEBI:15377"/>
        <dbReference type="ChEBI" id="CHEBI:29950"/>
        <dbReference type="ChEBI" id="CHEBI:30879"/>
        <dbReference type="ChEBI" id="CHEBI:35924"/>
        <dbReference type="ChEBI" id="CHEBI:50058"/>
        <dbReference type="EC" id="1.11.1.24"/>
    </reaction>
</comment>
<dbReference type="Pfam" id="PF00578">
    <property type="entry name" value="AhpC-TSA"/>
    <property type="match status" value="1"/>
</dbReference>
<evidence type="ECO:0000256" key="9">
    <source>
        <dbReference type="ARBA" id="ARBA00032824"/>
    </source>
</evidence>
<organism evidence="14 15">
    <name type="scientific">Flavihumibacter fluminis</name>
    <dbReference type="NCBI Taxonomy" id="2909236"/>
    <lineage>
        <taxon>Bacteria</taxon>
        <taxon>Pseudomonadati</taxon>
        <taxon>Bacteroidota</taxon>
        <taxon>Chitinophagia</taxon>
        <taxon>Chitinophagales</taxon>
        <taxon>Chitinophagaceae</taxon>
        <taxon>Flavihumibacter</taxon>
    </lineage>
</organism>
<dbReference type="EC" id="1.11.1.24" evidence="3"/>
<accession>A0ABS9BJN8</accession>
<evidence type="ECO:0000256" key="5">
    <source>
        <dbReference type="ARBA" id="ARBA00022862"/>
    </source>
</evidence>
<dbReference type="InterPro" id="IPR050924">
    <property type="entry name" value="Peroxiredoxin_BCP/PrxQ"/>
</dbReference>
<evidence type="ECO:0000256" key="3">
    <source>
        <dbReference type="ARBA" id="ARBA00013017"/>
    </source>
</evidence>
<evidence type="ECO:0000256" key="11">
    <source>
        <dbReference type="ARBA" id="ARBA00042639"/>
    </source>
</evidence>
<evidence type="ECO:0000259" key="13">
    <source>
        <dbReference type="PROSITE" id="PS51352"/>
    </source>
</evidence>
<dbReference type="InterPro" id="IPR000866">
    <property type="entry name" value="AhpC/TSA"/>
</dbReference>
<dbReference type="Gene3D" id="3.40.30.10">
    <property type="entry name" value="Glutaredoxin"/>
    <property type="match status" value="1"/>
</dbReference>
<evidence type="ECO:0000313" key="15">
    <source>
        <dbReference type="Proteomes" id="UP001200145"/>
    </source>
</evidence>
<proteinExistence type="inferred from homology"/>
<dbReference type="SUPFAM" id="SSF52833">
    <property type="entry name" value="Thioredoxin-like"/>
    <property type="match status" value="1"/>
</dbReference>
<dbReference type="NCBIfam" id="NF006960">
    <property type="entry name" value="PRK09437.1"/>
    <property type="match status" value="1"/>
</dbReference>
<keyword evidence="5" id="KW-0049">Antioxidant</keyword>
<dbReference type="InterPro" id="IPR036249">
    <property type="entry name" value="Thioredoxin-like_sf"/>
</dbReference>
<feature type="domain" description="Thioredoxin" evidence="13">
    <location>
        <begin position="4"/>
        <end position="153"/>
    </location>
</feature>
<reference evidence="14 15" key="1">
    <citation type="submission" date="2022-01" db="EMBL/GenBank/DDBJ databases">
        <title>Flavihumibacter sp. nov., isolated from sediment of a river.</title>
        <authorList>
            <person name="Liu H."/>
        </authorList>
    </citation>
    <scope>NUCLEOTIDE SEQUENCE [LARGE SCALE GENOMIC DNA]</scope>
    <source>
        <strain evidence="14 15">RY-1</strain>
    </source>
</reference>
<evidence type="ECO:0000256" key="7">
    <source>
        <dbReference type="ARBA" id="ARBA00023157"/>
    </source>
</evidence>
<dbReference type="PROSITE" id="PS51352">
    <property type="entry name" value="THIOREDOXIN_2"/>
    <property type="match status" value="1"/>
</dbReference>
<dbReference type="PANTHER" id="PTHR42801:SF4">
    <property type="entry name" value="AHPC_TSA FAMILY PROTEIN"/>
    <property type="match status" value="1"/>
</dbReference>
<keyword evidence="6 14" id="KW-0560">Oxidoreductase</keyword>
<evidence type="ECO:0000256" key="10">
    <source>
        <dbReference type="ARBA" id="ARBA00038489"/>
    </source>
</evidence>
<keyword evidence="4 14" id="KW-0575">Peroxidase</keyword>
<keyword evidence="8" id="KW-0676">Redox-active center</keyword>
<dbReference type="GO" id="GO:0140824">
    <property type="term" value="F:thioredoxin-dependent peroxiredoxin activity"/>
    <property type="evidence" value="ECO:0007669"/>
    <property type="project" value="UniProtKB-EC"/>
</dbReference>
<name>A0ABS9BJN8_9BACT</name>
<dbReference type="InterPro" id="IPR013766">
    <property type="entry name" value="Thioredoxin_domain"/>
</dbReference>
<dbReference type="Proteomes" id="UP001200145">
    <property type="component" value="Unassembled WGS sequence"/>
</dbReference>
<dbReference type="EMBL" id="JAKEVY010000003">
    <property type="protein sequence ID" value="MCF1715911.1"/>
    <property type="molecule type" value="Genomic_DNA"/>
</dbReference>
<dbReference type="RefSeq" id="WP_234866857.1">
    <property type="nucleotide sequence ID" value="NZ_JAKEVY010000003.1"/>
</dbReference>
<evidence type="ECO:0000256" key="4">
    <source>
        <dbReference type="ARBA" id="ARBA00022559"/>
    </source>
</evidence>